<dbReference type="SMART" id="SM00530">
    <property type="entry name" value="HTH_XRE"/>
    <property type="match status" value="1"/>
</dbReference>
<accession>A0A7X6DBT4</accession>
<protein>
    <submittedName>
        <fullName evidence="2">Helix-turn-helix transcriptional regulator</fullName>
    </submittedName>
</protein>
<sequence>MTVKNKIKLIREERNIRQNEMAEALNVSRQTMTAIENHKYNPSLELSLKIANYFDLKVEDIFELKGGE</sequence>
<gene>
    <name evidence="2" type="ORF">HED35_14260</name>
</gene>
<keyword evidence="1" id="KW-0238">DNA-binding</keyword>
<dbReference type="PANTHER" id="PTHR46558:SF9">
    <property type="entry name" value="TRANSCRIPTIONAL REGULATOR, PBSX FAMILY"/>
    <property type="match status" value="1"/>
</dbReference>
<evidence type="ECO:0000256" key="1">
    <source>
        <dbReference type="ARBA" id="ARBA00023125"/>
    </source>
</evidence>
<reference evidence="2 3" key="1">
    <citation type="submission" date="2020-03" db="EMBL/GenBank/DDBJ databases">
        <title>Bacterial samples isolated from urine from healthy bovine heifers (Gyr breed).</title>
        <authorList>
            <person name="Giannattasio-Ferraz S."/>
            <person name="Maskeri L."/>
            <person name="Penido A."/>
            <person name="Barbosa-Stancioli E.F."/>
            <person name="Putonti C."/>
        </authorList>
    </citation>
    <scope>NUCLEOTIDE SEQUENCE [LARGE SCALE GENOMIC DNA]</scope>
    <source>
        <strain evidence="2 3">UFMG-H7</strain>
    </source>
</reference>
<dbReference type="InterPro" id="IPR001387">
    <property type="entry name" value="Cro/C1-type_HTH"/>
</dbReference>
<dbReference type="EMBL" id="JAAVMB010000024">
    <property type="protein sequence ID" value="NKC69258.1"/>
    <property type="molecule type" value="Genomic_DNA"/>
</dbReference>
<dbReference type="RefSeq" id="WP_167800599.1">
    <property type="nucleotide sequence ID" value="NZ_JAAVMB010000024.1"/>
</dbReference>
<evidence type="ECO:0000313" key="2">
    <source>
        <dbReference type="EMBL" id="NKC69258.1"/>
    </source>
</evidence>
<dbReference type="SUPFAM" id="SSF47413">
    <property type="entry name" value="lambda repressor-like DNA-binding domains"/>
    <property type="match status" value="1"/>
</dbReference>
<organism evidence="2 3">
    <name type="scientific">Vagococcus fluvialis</name>
    <dbReference type="NCBI Taxonomy" id="2738"/>
    <lineage>
        <taxon>Bacteria</taxon>
        <taxon>Bacillati</taxon>
        <taxon>Bacillota</taxon>
        <taxon>Bacilli</taxon>
        <taxon>Lactobacillales</taxon>
        <taxon>Enterococcaceae</taxon>
        <taxon>Vagococcus</taxon>
    </lineage>
</organism>
<proteinExistence type="predicted"/>
<dbReference type="CDD" id="cd00093">
    <property type="entry name" value="HTH_XRE"/>
    <property type="match status" value="1"/>
</dbReference>
<comment type="caution">
    <text evidence="2">The sequence shown here is derived from an EMBL/GenBank/DDBJ whole genome shotgun (WGS) entry which is preliminary data.</text>
</comment>
<dbReference type="GO" id="GO:0003677">
    <property type="term" value="F:DNA binding"/>
    <property type="evidence" value="ECO:0007669"/>
    <property type="project" value="UniProtKB-KW"/>
</dbReference>
<dbReference type="PROSITE" id="PS50943">
    <property type="entry name" value="HTH_CROC1"/>
    <property type="match status" value="1"/>
</dbReference>
<dbReference type="PANTHER" id="PTHR46558">
    <property type="entry name" value="TRACRIPTIONAL REGULATORY PROTEIN-RELATED-RELATED"/>
    <property type="match status" value="1"/>
</dbReference>
<dbReference type="AlphaFoldDB" id="A0A7X6DBT4"/>
<dbReference type="Proteomes" id="UP000521358">
    <property type="component" value="Unassembled WGS sequence"/>
</dbReference>
<dbReference type="Pfam" id="PF01381">
    <property type="entry name" value="HTH_3"/>
    <property type="match status" value="1"/>
</dbReference>
<evidence type="ECO:0000313" key="3">
    <source>
        <dbReference type="Proteomes" id="UP000521358"/>
    </source>
</evidence>
<dbReference type="InterPro" id="IPR010982">
    <property type="entry name" value="Lambda_DNA-bd_dom_sf"/>
</dbReference>
<dbReference type="Gene3D" id="1.10.260.40">
    <property type="entry name" value="lambda repressor-like DNA-binding domains"/>
    <property type="match status" value="1"/>
</dbReference>
<name>A0A7X6DBT4_9ENTE</name>